<dbReference type="EMBL" id="JACQWF010000258">
    <property type="protein sequence ID" value="MBI4595851.1"/>
    <property type="molecule type" value="Genomic_DNA"/>
</dbReference>
<evidence type="ECO:0000256" key="1">
    <source>
        <dbReference type="ARBA" id="ARBA00008136"/>
    </source>
</evidence>
<dbReference type="Proteomes" id="UP000772181">
    <property type="component" value="Unassembled WGS sequence"/>
</dbReference>
<comment type="caution">
    <text evidence="9">The sequence shown here is derived from an EMBL/GenBank/DDBJ whole genome shotgun (WGS) entry which is preliminary data.</text>
</comment>
<dbReference type="GO" id="GO:0008233">
    <property type="term" value="F:peptidase activity"/>
    <property type="evidence" value="ECO:0007669"/>
    <property type="project" value="UniProtKB-KW"/>
</dbReference>
<dbReference type="GO" id="GO:0016829">
    <property type="term" value="F:lyase activity"/>
    <property type="evidence" value="ECO:0007669"/>
    <property type="project" value="UniProtKB-KW"/>
</dbReference>
<evidence type="ECO:0000256" key="6">
    <source>
        <dbReference type="ARBA" id="ARBA00023125"/>
    </source>
</evidence>
<evidence type="ECO:0000256" key="8">
    <source>
        <dbReference type="RuleBase" id="RU364100"/>
    </source>
</evidence>
<evidence type="ECO:0000256" key="3">
    <source>
        <dbReference type="ARBA" id="ARBA00022763"/>
    </source>
</evidence>
<keyword evidence="6" id="KW-0238">DNA-binding</keyword>
<evidence type="ECO:0000313" key="9">
    <source>
        <dbReference type="EMBL" id="MBI4595851.1"/>
    </source>
</evidence>
<organism evidence="9 10">
    <name type="scientific">Tectimicrobiota bacterium</name>
    <dbReference type="NCBI Taxonomy" id="2528274"/>
    <lineage>
        <taxon>Bacteria</taxon>
        <taxon>Pseudomonadati</taxon>
        <taxon>Nitrospinota/Tectimicrobiota group</taxon>
        <taxon>Candidatus Tectimicrobiota</taxon>
    </lineage>
</organism>
<dbReference type="InterPro" id="IPR003738">
    <property type="entry name" value="SRAP"/>
</dbReference>
<dbReference type="Gene3D" id="3.90.1680.10">
    <property type="entry name" value="SOS response associated peptidase-like"/>
    <property type="match status" value="1"/>
</dbReference>
<proteinExistence type="inferred from homology"/>
<gene>
    <name evidence="9" type="ORF">HY730_05665</name>
</gene>
<dbReference type="InterPro" id="IPR036590">
    <property type="entry name" value="SRAP-like"/>
</dbReference>
<evidence type="ECO:0000256" key="4">
    <source>
        <dbReference type="ARBA" id="ARBA00022801"/>
    </source>
</evidence>
<dbReference type="AlphaFoldDB" id="A0A933GL30"/>
<sequence length="224" mass="25511">MCGRFTLFCEIETICLRFKAEKASVEIGPRYNIAPNNIVLAIVNGTKRQLKLFRWGLIPSWAKEAVIGHKMINARAETLATKPSFKKALRKQRCLILADGFYEWRKEGRNKWPVYYQLKSTELFAFAGLWDSWTSAAGDRIESCTIITTESNSLVAEIHDRMPVILASETEDYWLDSSITDSEEIITFLKPYPAELMQSHEVSRLVNSPAYDGPECIKPLTNPT</sequence>
<keyword evidence="3" id="KW-0227">DNA damage</keyword>
<dbReference type="SUPFAM" id="SSF143081">
    <property type="entry name" value="BB1717-like"/>
    <property type="match status" value="1"/>
</dbReference>
<evidence type="ECO:0000256" key="7">
    <source>
        <dbReference type="ARBA" id="ARBA00023239"/>
    </source>
</evidence>
<name>A0A933GL30_UNCTE</name>
<evidence type="ECO:0000256" key="2">
    <source>
        <dbReference type="ARBA" id="ARBA00022670"/>
    </source>
</evidence>
<evidence type="ECO:0000313" key="10">
    <source>
        <dbReference type="Proteomes" id="UP000772181"/>
    </source>
</evidence>
<reference evidence="9" key="1">
    <citation type="submission" date="2020-07" db="EMBL/GenBank/DDBJ databases">
        <title>Huge and variable diversity of episymbiotic CPR bacteria and DPANN archaea in groundwater ecosystems.</title>
        <authorList>
            <person name="He C.Y."/>
            <person name="Keren R."/>
            <person name="Whittaker M."/>
            <person name="Farag I.F."/>
            <person name="Doudna J."/>
            <person name="Cate J.H.D."/>
            <person name="Banfield J.F."/>
        </authorList>
    </citation>
    <scope>NUCLEOTIDE SEQUENCE</scope>
    <source>
        <strain evidence="9">NC_groundwater_1482_Ag_S-0.65um_47_24</strain>
    </source>
</reference>
<dbReference type="EC" id="3.4.-.-" evidence="8"/>
<dbReference type="PANTHER" id="PTHR13604:SF0">
    <property type="entry name" value="ABASIC SITE PROCESSING PROTEIN HMCES"/>
    <property type="match status" value="1"/>
</dbReference>
<accession>A0A933GL30</accession>
<protein>
    <recommendedName>
        <fullName evidence="8">Abasic site processing protein</fullName>
        <ecNumber evidence="8">3.4.-.-</ecNumber>
    </recommendedName>
</protein>
<keyword evidence="5" id="KW-0190">Covalent protein-DNA linkage</keyword>
<dbReference type="GO" id="GO:0003697">
    <property type="term" value="F:single-stranded DNA binding"/>
    <property type="evidence" value="ECO:0007669"/>
    <property type="project" value="InterPro"/>
</dbReference>
<dbReference type="GO" id="GO:0106300">
    <property type="term" value="P:protein-DNA covalent cross-linking repair"/>
    <property type="evidence" value="ECO:0007669"/>
    <property type="project" value="InterPro"/>
</dbReference>
<keyword evidence="2 8" id="KW-0645">Protease</keyword>
<comment type="similarity">
    <text evidence="1 8">Belongs to the SOS response-associated peptidase family.</text>
</comment>
<dbReference type="Pfam" id="PF02586">
    <property type="entry name" value="SRAP"/>
    <property type="match status" value="1"/>
</dbReference>
<evidence type="ECO:0000256" key="5">
    <source>
        <dbReference type="ARBA" id="ARBA00023124"/>
    </source>
</evidence>
<keyword evidence="4 8" id="KW-0378">Hydrolase</keyword>
<keyword evidence="7" id="KW-0456">Lyase</keyword>
<dbReference type="PANTHER" id="PTHR13604">
    <property type="entry name" value="DC12-RELATED"/>
    <property type="match status" value="1"/>
</dbReference>
<dbReference type="GO" id="GO:0006508">
    <property type="term" value="P:proteolysis"/>
    <property type="evidence" value="ECO:0007669"/>
    <property type="project" value="UniProtKB-KW"/>
</dbReference>